<organism evidence="4 5">
    <name type="scientific">Trematosphaeria pertusa</name>
    <dbReference type="NCBI Taxonomy" id="390896"/>
    <lineage>
        <taxon>Eukaryota</taxon>
        <taxon>Fungi</taxon>
        <taxon>Dikarya</taxon>
        <taxon>Ascomycota</taxon>
        <taxon>Pezizomycotina</taxon>
        <taxon>Dothideomycetes</taxon>
        <taxon>Pleosporomycetidae</taxon>
        <taxon>Pleosporales</taxon>
        <taxon>Massarineae</taxon>
        <taxon>Trematosphaeriaceae</taxon>
        <taxon>Trematosphaeria</taxon>
    </lineage>
</organism>
<dbReference type="GO" id="GO:0008242">
    <property type="term" value="F:omega peptidase activity"/>
    <property type="evidence" value="ECO:0007669"/>
    <property type="project" value="TreeGrafter"/>
</dbReference>
<keyword evidence="4" id="KW-0378">Hydrolase</keyword>
<dbReference type="GO" id="GO:0005737">
    <property type="term" value="C:cytoplasm"/>
    <property type="evidence" value="ECO:0007669"/>
    <property type="project" value="TreeGrafter"/>
</dbReference>
<dbReference type="FunFam" id="3.60.20.10:FF:000084">
    <property type="entry name" value="Class II glutamine amidotransferase"/>
    <property type="match status" value="1"/>
</dbReference>
<dbReference type="EMBL" id="ML987200">
    <property type="protein sequence ID" value="KAF2245359.1"/>
    <property type="molecule type" value="Genomic_DNA"/>
</dbReference>
<dbReference type="CDD" id="cd01908">
    <property type="entry name" value="YafJ"/>
    <property type="match status" value="1"/>
</dbReference>
<dbReference type="InterPro" id="IPR052373">
    <property type="entry name" value="Gamma-glu_amide_hydrolase"/>
</dbReference>
<reference evidence="4" key="1">
    <citation type="journal article" date="2020" name="Stud. Mycol.">
        <title>101 Dothideomycetes genomes: a test case for predicting lifestyles and emergence of pathogens.</title>
        <authorList>
            <person name="Haridas S."/>
            <person name="Albert R."/>
            <person name="Binder M."/>
            <person name="Bloem J."/>
            <person name="Labutti K."/>
            <person name="Salamov A."/>
            <person name="Andreopoulos B."/>
            <person name="Baker S."/>
            <person name="Barry K."/>
            <person name="Bills G."/>
            <person name="Bluhm B."/>
            <person name="Cannon C."/>
            <person name="Castanera R."/>
            <person name="Culley D."/>
            <person name="Daum C."/>
            <person name="Ezra D."/>
            <person name="Gonzalez J."/>
            <person name="Henrissat B."/>
            <person name="Kuo A."/>
            <person name="Liang C."/>
            <person name="Lipzen A."/>
            <person name="Lutzoni F."/>
            <person name="Magnuson J."/>
            <person name="Mondo S."/>
            <person name="Nolan M."/>
            <person name="Ohm R."/>
            <person name="Pangilinan J."/>
            <person name="Park H.-J."/>
            <person name="Ramirez L."/>
            <person name="Alfaro M."/>
            <person name="Sun H."/>
            <person name="Tritt A."/>
            <person name="Yoshinaga Y."/>
            <person name="Zwiers L.-H."/>
            <person name="Turgeon B."/>
            <person name="Goodwin S."/>
            <person name="Spatafora J."/>
            <person name="Crous P."/>
            <person name="Grigoriev I."/>
        </authorList>
    </citation>
    <scope>NUCLEOTIDE SEQUENCE</scope>
    <source>
        <strain evidence="4">CBS 122368</strain>
    </source>
</reference>
<dbReference type="InterPro" id="IPR026869">
    <property type="entry name" value="EgtC-like"/>
</dbReference>
<name>A0A6A6I554_9PLEO</name>
<keyword evidence="1" id="KW-0315">Glutamine amidotransferase</keyword>
<dbReference type="Pfam" id="PF13230">
    <property type="entry name" value="GATase_4"/>
    <property type="match status" value="1"/>
</dbReference>
<dbReference type="PANTHER" id="PTHR43187:SF1">
    <property type="entry name" value="GLUTAMINE AMIDOTRANSFERASE DUG3-RELATED"/>
    <property type="match status" value="1"/>
</dbReference>
<evidence type="ECO:0000256" key="1">
    <source>
        <dbReference type="ARBA" id="ARBA00022962"/>
    </source>
</evidence>
<dbReference type="Gene3D" id="3.60.20.10">
    <property type="entry name" value="Glutamine Phosphoribosylpyrophosphate, subunit 1, domain 1"/>
    <property type="match status" value="1"/>
</dbReference>
<dbReference type="SUPFAM" id="SSF56235">
    <property type="entry name" value="N-terminal nucleophile aminohydrolases (Ntn hydrolases)"/>
    <property type="match status" value="1"/>
</dbReference>
<evidence type="ECO:0000256" key="2">
    <source>
        <dbReference type="SAM" id="MobiDB-lite"/>
    </source>
</evidence>
<feature type="region of interest" description="Disordered" evidence="2">
    <location>
        <begin position="335"/>
        <end position="354"/>
    </location>
</feature>
<dbReference type="GO" id="GO:0061672">
    <property type="term" value="C:glutathione hydrolase complex"/>
    <property type="evidence" value="ECO:0007669"/>
    <property type="project" value="TreeGrafter"/>
</dbReference>
<protein>
    <submittedName>
        <fullName evidence="4">N-terminal nucleophile aminohydrolase</fullName>
    </submittedName>
</protein>
<evidence type="ECO:0000259" key="3">
    <source>
        <dbReference type="PROSITE" id="PS51278"/>
    </source>
</evidence>
<evidence type="ECO:0000313" key="5">
    <source>
        <dbReference type="Proteomes" id="UP000800094"/>
    </source>
</evidence>
<dbReference type="InterPro" id="IPR029055">
    <property type="entry name" value="Ntn_hydrolases_N"/>
</dbReference>
<dbReference type="InterPro" id="IPR017932">
    <property type="entry name" value="GATase_2_dom"/>
</dbReference>
<dbReference type="PROSITE" id="PS51278">
    <property type="entry name" value="GATASE_TYPE_2"/>
    <property type="match status" value="1"/>
</dbReference>
<dbReference type="Proteomes" id="UP000800094">
    <property type="component" value="Unassembled WGS sequence"/>
</dbReference>
<sequence>MCRWFAYISPIEPSLLSDVLITPANSISKQCSEHYLPGLLPYEKEKELDHSSDALLRMRNSLLNMDGLGIAWYTNAAKSYIKSVDGPRPALYKSQSPPINDFNFRSLCENTETHCVFAHIRASSGSTVTQVNSHPFVFGRHVFMHNGVISNFSTIRREMTNMISFDAYCNIFGSTDSEHAAALYITNLTKNGTKDSWQNSYPLADMLDAMTQTVIQIMMLQKFKQPGAERTPNSLNFCTTDGTKMLAIRFRNHAAQQPPSLYWSEFAGRTLNGKYPGNPDSADMVNEQAIFLDDERIGKHTIIASEPTTYDEKEWHLIGKNCALTVDEEGVETEVPIEYDEGLNAEDPNDPAKK</sequence>
<dbReference type="RefSeq" id="XP_033680363.1">
    <property type="nucleotide sequence ID" value="XM_033836195.1"/>
</dbReference>
<gene>
    <name evidence="4" type="ORF">BU26DRAFT_67518</name>
</gene>
<keyword evidence="5" id="KW-1185">Reference proteome</keyword>
<dbReference type="GeneID" id="54589525"/>
<dbReference type="OrthoDB" id="444432at2759"/>
<dbReference type="GO" id="GO:0006751">
    <property type="term" value="P:glutathione catabolic process"/>
    <property type="evidence" value="ECO:0007669"/>
    <property type="project" value="TreeGrafter"/>
</dbReference>
<proteinExistence type="predicted"/>
<feature type="domain" description="Glutamine amidotransferase type-2" evidence="3">
    <location>
        <begin position="31"/>
        <end position="354"/>
    </location>
</feature>
<accession>A0A6A6I554</accession>
<dbReference type="PANTHER" id="PTHR43187">
    <property type="entry name" value="GLUTAMINE AMIDOTRANSFERASE DUG3-RELATED"/>
    <property type="match status" value="1"/>
</dbReference>
<evidence type="ECO:0000313" key="4">
    <source>
        <dbReference type="EMBL" id="KAF2245359.1"/>
    </source>
</evidence>
<dbReference type="AlphaFoldDB" id="A0A6A6I554"/>